<keyword evidence="2" id="KW-1133">Transmembrane helix</keyword>
<evidence type="ECO:0000313" key="3">
    <source>
        <dbReference type="EMBL" id="OHA08395.1"/>
    </source>
</evidence>
<reference evidence="3 4" key="1">
    <citation type="journal article" date="2016" name="Nat. Commun.">
        <title>Thousands of microbial genomes shed light on interconnected biogeochemical processes in an aquifer system.</title>
        <authorList>
            <person name="Anantharaman K."/>
            <person name="Brown C.T."/>
            <person name="Hug L.A."/>
            <person name="Sharon I."/>
            <person name="Castelle C.J."/>
            <person name="Probst A.J."/>
            <person name="Thomas B.C."/>
            <person name="Singh A."/>
            <person name="Wilkins M.J."/>
            <person name="Karaoz U."/>
            <person name="Brodie E.L."/>
            <person name="Williams K.H."/>
            <person name="Hubbard S.S."/>
            <person name="Banfield J.F."/>
        </authorList>
    </citation>
    <scope>NUCLEOTIDE SEQUENCE [LARGE SCALE GENOMIC DNA]</scope>
</reference>
<accession>A0A1G2L9T7</accession>
<gene>
    <name evidence="3" type="ORF">A3B37_01685</name>
</gene>
<dbReference type="Proteomes" id="UP000176705">
    <property type="component" value="Unassembled WGS sequence"/>
</dbReference>
<keyword evidence="2" id="KW-0472">Membrane</keyword>
<organism evidence="3 4">
    <name type="scientific">Candidatus Sungbacteria bacterium RIFCSPLOWO2_01_FULL_59_16</name>
    <dbReference type="NCBI Taxonomy" id="1802280"/>
    <lineage>
        <taxon>Bacteria</taxon>
        <taxon>Candidatus Sungiibacteriota</taxon>
    </lineage>
</organism>
<feature type="region of interest" description="Disordered" evidence="1">
    <location>
        <begin position="139"/>
        <end position="159"/>
    </location>
</feature>
<evidence type="ECO:0000313" key="4">
    <source>
        <dbReference type="Proteomes" id="UP000176705"/>
    </source>
</evidence>
<evidence type="ECO:0000256" key="1">
    <source>
        <dbReference type="SAM" id="MobiDB-lite"/>
    </source>
</evidence>
<feature type="transmembrane region" description="Helical" evidence="2">
    <location>
        <begin position="15"/>
        <end position="33"/>
    </location>
</feature>
<comment type="caution">
    <text evidence="3">The sequence shown here is derived from an EMBL/GenBank/DDBJ whole genome shotgun (WGS) entry which is preliminary data.</text>
</comment>
<evidence type="ECO:0000256" key="2">
    <source>
        <dbReference type="SAM" id="Phobius"/>
    </source>
</evidence>
<proteinExistence type="predicted"/>
<sequence>MTRVYYRQESKKEAHYYWVVVPQMYLATALLLTRKACPDKRFLRETSTKSICDDLGFRSAHPNYELIWPIVFNLKHGIELWLKGLGNMDYGKYSNTHDLKGLFNEAVTNSGKNKKVLRKLRTNMWPIIKKYYYGTYDPTRKDERHPDKQNEAERFPERLRQKKRGGGRYRIREPYIWVTCNIMDSIANDIEKIERSFAEAQRAIVPMENFDYSK</sequence>
<dbReference type="EMBL" id="MHQS01000017">
    <property type="protein sequence ID" value="OHA08395.1"/>
    <property type="molecule type" value="Genomic_DNA"/>
</dbReference>
<name>A0A1G2L9T7_9BACT</name>
<protein>
    <submittedName>
        <fullName evidence="3">Uncharacterized protein</fullName>
    </submittedName>
</protein>
<dbReference type="AlphaFoldDB" id="A0A1G2L9T7"/>
<keyword evidence="2" id="KW-0812">Transmembrane</keyword>